<feature type="region of interest" description="Disordered" evidence="8">
    <location>
        <begin position="350"/>
        <end position="373"/>
    </location>
</feature>
<dbReference type="GO" id="GO:0005886">
    <property type="term" value="C:plasma membrane"/>
    <property type="evidence" value="ECO:0007669"/>
    <property type="project" value="UniProtKB-SubCell"/>
</dbReference>
<feature type="binding site" evidence="7">
    <location>
        <position position="211"/>
    </location>
    <ligand>
        <name>Mg(2+)</name>
        <dbReference type="ChEBI" id="CHEBI:18420"/>
    </ligand>
</feature>
<dbReference type="InterPro" id="IPR000715">
    <property type="entry name" value="Glycosyl_transferase_4"/>
</dbReference>
<keyword evidence="7" id="KW-0479">Metal-binding</keyword>
<protein>
    <submittedName>
        <fullName evidence="10">Glycosyl transferase, family 4, conserved region-containing protein</fullName>
    </submittedName>
</protein>
<evidence type="ECO:0000256" key="9">
    <source>
        <dbReference type="SAM" id="Phobius"/>
    </source>
</evidence>
<evidence type="ECO:0000256" key="3">
    <source>
        <dbReference type="ARBA" id="ARBA00022679"/>
    </source>
</evidence>
<keyword evidence="2" id="KW-1003">Cell membrane</keyword>
<dbReference type="GO" id="GO:0071555">
    <property type="term" value="P:cell wall organization"/>
    <property type="evidence" value="ECO:0007669"/>
    <property type="project" value="TreeGrafter"/>
</dbReference>
<dbReference type="PATRIC" id="fig|320787.5.peg.665"/>
<keyword evidence="5 9" id="KW-1133">Transmembrane helix</keyword>
<evidence type="ECO:0000313" key="11">
    <source>
        <dbReference type="Proteomes" id="UP000036520"/>
    </source>
</evidence>
<feature type="transmembrane region" description="Helical" evidence="9">
    <location>
        <begin position="159"/>
        <end position="176"/>
    </location>
</feature>
<dbReference type="Proteomes" id="UP000036520">
    <property type="component" value="Chromosome"/>
</dbReference>
<evidence type="ECO:0000256" key="5">
    <source>
        <dbReference type="ARBA" id="ARBA00022989"/>
    </source>
</evidence>
<evidence type="ECO:0000256" key="8">
    <source>
        <dbReference type="SAM" id="MobiDB-lite"/>
    </source>
</evidence>
<dbReference type="GO" id="GO:0046872">
    <property type="term" value="F:metal ion binding"/>
    <property type="evidence" value="ECO:0007669"/>
    <property type="project" value="UniProtKB-KW"/>
</dbReference>
<dbReference type="GO" id="GO:0016780">
    <property type="term" value="F:phosphotransferase activity, for other substituted phosphate groups"/>
    <property type="evidence" value="ECO:0007669"/>
    <property type="project" value="InterPro"/>
</dbReference>
<dbReference type="Pfam" id="PF00953">
    <property type="entry name" value="Glycos_transf_4"/>
    <property type="match status" value="1"/>
</dbReference>
<dbReference type="AlphaFoldDB" id="A0A0H4PAB2"/>
<dbReference type="GO" id="GO:0044038">
    <property type="term" value="P:cell wall macromolecule biosynthetic process"/>
    <property type="evidence" value="ECO:0007669"/>
    <property type="project" value="TreeGrafter"/>
</dbReference>
<accession>A0A0H4PAB2</accession>
<dbReference type="PROSITE" id="PS01347">
    <property type="entry name" value="MRAY_1"/>
    <property type="match status" value="1"/>
</dbReference>
<evidence type="ECO:0000313" key="10">
    <source>
        <dbReference type="EMBL" id="AKP50055.1"/>
    </source>
</evidence>
<evidence type="ECO:0000256" key="1">
    <source>
        <dbReference type="ARBA" id="ARBA00004651"/>
    </source>
</evidence>
<dbReference type="PANTHER" id="PTHR22926:SF3">
    <property type="entry name" value="UNDECAPRENYL-PHOSPHATE ALPHA-N-ACETYLGLUCOSAMINYL 1-PHOSPHATE TRANSFERASE"/>
    <property type="match status" value="1"/>
</dbReference>
<dbReference type="OrthoDB" id="9783652at2"/>
<feature type="compositionally biased region" description="Basic residues" evidence="8">
    <location>
        <begin position="362"/>
        <end position="373"/>
    </location>
</feature>
<keyword evidence="11" id="KW-1185">Reference proteome</keyword>
<organism evidence="10 11">
    <name type="scientific">Cyclobacterium amurskyense</name>
    <dbReference type="NCBI Taxonomy" id="320787"/>
    <lineage>
        <taxon>Bacteria</taxon>
        <taxon>Pseudomonadati</taxon>
        <taxon>Bacteroidota</taxon>
        <taxon>Cytophagia</taxon>
        <taxon>Cytophagales</taxon>
        <taxon>Cyclobacteriaceae</taxon>
        <taxon>Cyclobacterium</taxon>
    </lineage>
</organism>
<keyword evidence="7" id="KW-0460">Magnesium</keyword>
<comment type="cofactor">
    <cofactor evidence="7">
        <name>Mg(2+)</name>
        <dbReference type="ChEBI" id="CHEBI:18420"/>
    </cofactor>
</comment>
<feature type="transmembrane region" description="Helical" evidence="9">
    <location>
        <begin position="297"/>
        <end position="316"/>
    </location>
</feature>
<evidence type="ECO:0000256" key="7">
    <source>
        <dbReference type="PIRSR" id="PIRSR600715-1"/>
    </source>
</evidence>
<dbReference type="KEGG" id="camu:CA2015_0589"/>
<proteinExistence type="predicted"/>
<feature type="transmembrane region" description="Helical" evidence="9">
    <location>
        <begin position="6"/>
        <end position="25"/>
    </location>
</feature>
<reference evidence="10 11" key="1">
    <citation type="submission" date="2015-07" db="EMBL/GenBank/DDBJ databases">
        <authorList>
            <person name="Kim K.M."/>
        </authorList>
    </citation>
    <scope>NUCLEOTIDE SEQUENCE [LARGE SCALE GENOMIC DNA]</scope>
    <source>
        <strain evidence="10 11">KCTC 12363</strain>
    </source>
</reference>
<dbReference type="EMBL" id="CP012040">
    <property type="protein sequence ID" value="AKP50055.1"/>
    <property type="molecule type" value="Genomic_DNA"/>
</dbReference>
<evidence type="ECO:0000256" key="6">
    <source>
        <dbReference type="ARBA" id="ARBA00023136"/>
    </source>
</evidence>
<name>A0A0H4PAB2_9BACT</name>
<evidence type="ECO:0000256" key="4">
    <source>
        <dbReference type="ARBA" id="ARBA00022692"/>
    </source>
</evidence>
<feature type="transmembrane region" description="Helical" evidence="9">
    <location>
        <begin position="212"/>
        <end position="229"/>
    </location>
</feature>
<dbReference type="RefSeq" id="WP_048640536.1">
    <property type="nucleotide sequence ID" value="NZ_CAXBGM010000046.1"/>
</dbReference>
<gene>
    <name evidence="10" type="ORF">CA2015_0589</name>
</gene>
<feature type="transmembrane region" description="Helical" evidence="9">
    <location>
        <begin position="130"/>
        <end position="147"/>
    </location>
</feature>
<feature type="binding site" evidence="7">
    <location>
        <position position="151"/>
    </location>
    <ligand>
        <name>Mg(2+)</name>
        <dbReference type="ChEBI" id="CHEBI:18420"/>
    </ligand>
</feature>
<dbReference type="STRING" id="320787.CA2015_0589"/>
<feature type="transmembrane region" description="Helical" evidence="9">
    <location>
        <begin position="46"/>
        <end position="66"/>
    </location>
</feature>
<sequence>MNIFLATVTSFFFGFLMTPVLILILKKIKFTESPGGRRIHAGSIPSMGGIAIVFATFVGLFAWLSFDQIVETRYFLVGLAIMFSVGLRDDLIELTAIQKLVGQSIPAFFVIVMADIRISSLYGFMGIYEIPYLISVAVTFFAILALTNSFNLIDGADGLAGTLSLVTLSILGFWFYTAGMISYSLISFTLVGGILAFLVFNWHPAKIFMGDTGSLSVGFSLTVLVILFVDKTGLMAPWEGLKLNAPFSAGLAFLIVPVYDTVRIFIKRTMNGKSPLKPDKSHVHHFLIRMGLQHDQVSLVLVFVKLGFISIVFFGYSLSDHVLLPTLAIIATILGIWMDRNTLKKVKANCKNSPSISGKNTSRTKRKQSKRKPSIAKNIFSNNEINMN</sequence>
<feature type="transmembrane region" description="Helical" evidence="9">
    <location>
        <begin position="100"/>
        <end position="124"/>
    </location>
</feature>
<feature type="transmembrane region" description="Helical" evidence="9">
    <location>
        <begin position="249"/>
        <end position="266"/>
    </location>
</feature>
<dbReference type="GO" id="GO:0009103">
    <property type="term" value="P:lipopolysaccharide biosynthetic process"/>
    <property type="evidence" value="ECO:0007669"/>
    <property type="project" value="TreeGrafter"/>
</dbReference>
<feature type="transmembrane region" description="Helical" evidence="9">
    <location>
        <begin position="322"/>
        <end position="338"/>
    </location>
</feature>
<evidence type="ECO:0000256" key="2">
    <source>
        <dbReference type="ARBA" id="ARBA00022475"/>
    </source>
</evidence>
<keyword evidence="6 9" id="KW-0472">Membrane</keyword>
<comment type="subcellular location">
    <subcellularLocation>
        <location evidence="1">Cell membrane</location>
        <topology evidence="1">Multi-pass membrane protein</topology>
    </subcellularLocation>
</comment>
<dbReference type="PANTHER" id="PTHR22926">
    <property type="entry name" value="PHOSPHO-N-ACETYLMURAMOYL-PENTAPEPTIDE-TRANSFERASE"/>
    <property type="match status" value="1"/>
</dbReference>
<dbReference type="CDD" id="cd06853">
    <property type="entry name" value="GT_WecA_like"/>
    <property type="match status" value="1"/>
</dbReference>
<keyword evidence="4 9" id="KW-0812">Transmembrane</keyword>
<feature type="transmembrane region" description="Helical" evidence="9">
    <location>
        <begin position="182"/>
        <end position="200"/>
    </location>
</feature>
<dbReference type="InterPro" id="IPR018480">
    <property type="entry name" value="PNAcMuramoyl-5peptid_Trfase_CS"/>
</dbReference>
<keyword evidence="3 10" id="KW-0808">Transferase</keyword>